<evidence type="ECO:0000313" key="2">
    <source>
        <dbReference type="EMBL" id="OFJ46558.1"/>
    </source>
</evidence>
<dbReference type="Proteomes" id="UP000092634">
    <property type="component" value="Unassembled WGS sequence"/>
</dbReference>
<name>A0A1E8PJS4_9BURK</name>
<dbReference type="AlphaFoldDB" id="A0A1E8PJS4"/>
<keyword evidence="1" id="KW-0472">Membrane</keyword>
<evidence type="ECO:0000313" key="3">
    <source>
        <dbReference type="Proteomes" id="UP000092634"/>
    </source>
</evidence>
<sequence>MRCWDCAVDAALLLCWPLALLALLLYPLAWLLLLPFRLIGIGVDGVFEVLRAIVMLPARVLGGARR</sequence>
<keyword evidence="1" id="KW-1133">Transmembrane helix</keyword>
<gene>
    <name evidence="2" type="ORF">BA896_021190</name>
</gene>
<reference evidence="2 3" key="1">
    <citation type="submission" date="2016-10" db="EMBL/GenBank/DDBJ databases">
        <title>Updated version of Genome Assembly of Janthinobacterium lividum ERGS5:01.</title>
        <authorList>
            <person name="Kumar R."/>
            <person name="Acharya V."/>
            <person name="Singh D."/>
        </authorList>
    </citation>
    <scope>NUCLEOTIDE SEQUENCE [LARGE SCALE GENOMIC DNA]</scope>
    <source>
        <strain evidence="2 3">ERGS5:01</strain>
    </source>
</reference>
<protein>
    <submittedName>
        <fullName evidence="2">Uncharacterized protein</fullName>
    </submittedName>
</protein>
<keyword evidence="1" id="KW-0812">Transmembrane</keyword>
<evidence type="ECO:0000256" key="1">
    <source>
        <dbReference type="SAM" id="Phobius"/>
    </source>
</evidence>
<comment type="caution">
    <text evidence="2">The sequence shown here is derived from an EMBL/GenBank/DDBJ whole genome shotgun (WGS) entry which is preliminary data.</text>
</comment>
<organism evidence="2 3">
    <name type="scientific">Janthinobacterium lividum</name>
    <dbReference type="NCBI Taxonomy" id="29581"/>
    <lineage>
        <taxon>Bacteria</taxon>
        <taxon>Pseudomonadati</taxon>
        <taxon>Pseudomonadota</taxon>
        <taxon>Betaproteobacteria</taxon>
        <taxon>Burkholderiales</taxon>
        <taxon>Oxalobacteraceae</taxon>
        <taxon>Janthinobacterium</taxon>
    </lineage>
</organism>
<accession>A0A1E8PJS4</accession>
<feature type="transmembrane region" description="Helical" evidence="1">
    <location>
        <begin position="12"/>
        <end position="33"/>
    </location>
</feature>
<dbReference type="EMBL" id="MAQB02000012">
    <property type="protein sequence ID" value="OFJ46558.1"/>
    <property type="molecule type" value="Genomic_DNA"/>
</dbReference>
<proteinExistence type="predicted"/>